<evidence type="ECO:0000313" key="4">
    <source>
        <dbReference type="EMBL" id="KAJ3599805.1"/>
    </source>
</evidence>
<feature type="domain" description="CAP-Gly" evidence="3">
    <location>
        <begin position="566"/>
        <end position="608"/>
    </location>
</feature>
<feature type="region of interest" description="Disordered" evidence="2">
    <location>
        <begin position="732"/>
        <end position="760"/>
    </location>
</feature>
<feature type="compositionally biased region" description="Basic and acidic residues" evidence="2">
    <location>
        <begin position="656"/>
        <end position="665"/>
    </location>
</feature>
<feature type="compositionally biased region" description="Polar residues" evidence="2">
    <location>
        <begin position="125"/>
        <end position="137"/>
    </location>
</feature>
<dbReference type="InterPro" id="IPR028750">
    <property type="entry name" value="CEP350/CC187"/>
</dbReference>
<dbReference type="PANTHER" id="PTHR13958:SF3">
    <property type="entry name" value="CAP-GLY DOMAIN-CONTAINING PROTEIN-RELATED"/>
    <property type="match status" value="1"/>
</dbReference>
<proteinExistence type="predicted"/>
<feature type="compositionally biased region" description="Polar residues" evidence="2">
    <location>
        <begin position="527"/>
        <end position="536"/>
    </location>
</feature>
<feature type="region of interest" description="Disordered" evidence="2">
    <location>
        <begin position="1"/>
        <end position="67"/>
    </location>
</feature>
<sequence>MEKDALAVWDQQGNYQNQVQDRQSPEPSQKETSDVSTGSGCRQSQEHRTAESRESMEQPLPLHPGLHPSLTISKQTIVLRAILLCAVRCSAKGQLSPPAKASLGTTASKSDCGSGRTKMLLHSQPRPTSHTSPQARTKPTDPPAAPHGDPMSDQSDIESRIRALKEELRKRKSMAYQLKKEQRKRHKERLKAQEASLLKRLESYDDFIQKTKAELNKEPDSNLSAEPQIKAPTSAPEKTQPLPPHRSTSLPEEFSEEDTPTVTPTPGNRSPEQPASDVKALSSPEGPSRPAYQEDHHLSGEPKLQNSELEDGSIVSNHRSDILEDLAVDVSSKSGDGHSECLLKLEKVERPMSQQDLPVSNHVEDHIYPASGRLQDEGNMRDSSLPVEPKLSMREDVSSSSSDHASLSSKIEAPIKDAEAPERPSSAVSDGYHDDFESSVESSPRGTRHGSKPASTVSPPSAGVSRQDPYSRSPINHSKDGEVEEDIGVNEHTEAYSDSHHSGKLLDLRAETGDSKGETRDEFNHSPALSPSQARSSPVVDEMPIFCLGDRVLVSNVQPGTLRFKGPTKFANGFWAGVELDKSEGSNNGTYDGVVYFVCDERHGIFAPSDKIGHLPDKFDIFADNTEDEDSLFDDLSDRSKHAYDEKRTTQPTSKVDGRHRDDSSRPGYQEPLDEADHPSEHTNLEALNGESHLNSHNHLEPSHTMPNGKSRDVFLEFDNVPTSLLISDMDKMGSVTQSQKQKTPHAGHKDLDSQDSSITPNKHIDIFEVKSHEEKPKDRDSLGAFADTLLNNFVKDTVLQLTQVKLAKERKIAEANQLNDELFTDHFGEEERVSAVEQKDGLPFFLETEKEELSSPELCNRPESPVLGVSGQEELAKRLAELELSRELLDDLGDQDWFEEDFGLKSRREQQRRGEPQAKTPPRPELPLPLLPKLPEQPAMVVPHSATEVERLVHAATKEIWDTCSLGKEDMSTLAGLLIPKPSLEYLGKEANGQDQEALCIRSYRQGVYDLTWEILQEIFGEDPNVNQPLWLKPRRVNSSYSHRVKMPGNITKVQDLISAKVLKLYGLRKDQSQKTDWQKMLKFGRKKRDRVDHILVQELHEEEAQWINYDDDELFVKMQLADGIFDMLLKDTADVLTQIHDQRATRGTASLS</sequence>
<dbReference type="PROSITE" id="PS50245">
    <property type="entry name" value="CAP_GLY_2"/>
    <property type="match status" value="1"/>
</dbReference>
<feature type="compositionally biased region" description="Basic and acidic residues" evidence="2">
    <location>
        <begin position="904"/>
        <end position="917"/>
    </location>
</feature>
<organism evidence="4 5">
    <name type="scientific">Muraenolepis orangiensis</name>
    <name type="common">Patagonian moray cod</name>
    <dbReference type="NCBI Taxonomy" id="630683"/>
    <lineage>
        <taxon>Eukaryota</taxon>
        <taxon>Metazoa</taxon>
        <taxon>Chordata</taxon>
        <taxon>Craniata</taxon>
        <taxon>Vertebrata</taxon>
        <taxon>Euteleostomi</taxon>
        <taxon>Actinopterygii</taxon>
        <taxon>Neopterygii</taxon>
        <taxon>Teleostei</taxon>
        <taxon>Neoteleostei</taxon>
        <taxon>Acanthomorphata</taxon>
        <taxon>Zeiogadaria</taxon>
        <taxon>Gadariae</taxon>
        <taxon>Gadiformes</taxon>
        <taxon>Muraenolepidoidei</taxon>
        <taxon>Muraenolepididae</taxon>
        <taxon>Muraenolepis</taxon>
    </lineage>
</organism>
<gene>
    <name evidence="4" type="ORF">NHX12_033759</name>
</gene>
<dbReference type="GO" id="GO:0034453">
    <property type="term" value="P:microtubule anchoring"/>
    <property type="evidence" value="ECO:0007669"/>
    <property type="project" value="InterPro"/>
</dbReference>
<feature type="compositionally biased region" description="Basic and acidic residues" evidence="2">
    <location>
        <begin position="513"/>
        <end position="524"/>
    </location>
</feature>
<dbReference type="InterPro" id="IPR000938">
    <property type="entry name" value="CAP-Gly_domain"/>
</dbReference>
<dbReference type="Pfam" id="PF01302">
    <property type="entry name" value="CAP_GLY"/>
    <property type="match status" value="1"/>
</dbReference>
<feature type="region of interest" description="Disordered" evidence="2">
    <location>
        <begin position="94"/>
        <end position="157"/>
    </location>
</feature>
<feature type="region of interest" description="Disordered" evidence="2">
    <location>
        <begin position="214"/>
        <end position="316"/>
    </location>
</feature>
<dbReference type="InterPro" id="IPR036859">
    <property type="entry name" value="CAP-Gly_dom_sf"/>
</dbReference>
<evidence type="ECO:0000256" key="1">
    <source>
        <dbReference type="SAM" id="Coils"/>
    </source>
</evidence>
<dbReference type="PANTHER" id="PTHR13958">
    <property type="entry name" value="CENTROSOME-ASSOCIATED PROTEIN 350"/>
    <property type="match status" value="1"/>
</dbReference>
<feature type="coiled-coil region" evidence="1">
    <location>
        <begin position="161"/>
        <end position="196"/>
    </location>
</feature>
<feature type="region of interest" description="Disordered" evidence="2">
    <location>
        <begin position="345"/>
        <end position="484"/>
    </location>
</feature>
<reference evidence="4" key="1">
    <citation type="submission" date="2022-07" db="EMBL/GenBank/DDBJ databases">
        <title>Chromosome-level genome of Muraenolepis orangiensis.</title>
        <authorList>
            <person name="Kim J."/>
        </authorList>
    </citation>
    <scope>NUCLEOTIDE SEQUENCE</scope>
    <source>
        <strain evidence="4">KU_S4_2022</strain>
        <tissue evidence="4">Muscle</tissue>
    </source>
</reference>
<dbReference type="SUPFAM" id="SSF74924">
    <property type="entry name" value="Cap-Gly domain"/>
    <property type="match status" value="1"/>
</dbReference>
<feature type="compositionally biased region" description="Pro residues" evidence="2">
    <location>
        <begin position="920"/>
        <end position="933"/>
    </location>
</feature>
<keyword evidence="1" id="KW-0175">Coiled coil</keyword>
<keyword evidence="5" id="KW-1185">Reference proteome</keyword>
<protein>
    <recommendedName>
        <fullName evidence="3">CAP-Gly domain-containing protein</fullName>
    </recommendedName>
</protein>
<feature type="compositionally biased region" description="Basic and acidic residues" evidence="2">
    <location>
        <begin position="44"/>
        <end position="56"/>
    </location>
</feature>
<dbReference type="EMBL" id="JANIIK010000048">
    <property type="protein sequence ID" value="KAJ3599805.1"/>
    <property type="molecule type" value="Genomic_DNA"/>
</dbReference>
<dbReference type="Proteomes" id="UP001148018">
    <property type="component" value="Unassembled WGS sequence"/>
</dbReference>
<dbReference type="GO" id="GO:0008017">
    <property type="term" value="F:microtubule binding"/>
    <property type="evidence" value="ECO:0007669"/>
    <property type="project" value="InterPro"/>
</dbReference>
<evidence type="ECO:0000256" key="2">
    <source>
        <dbReference type="SAM" id="MobiDB-lite"/>
    </source>
</evidence>
<dbReference type="SMART" id="SM01052">
    <property type="entry name" value="CAP_GLY"/>
    <property type="match status" value="1"/>
</dbReference>
<comment type="caution">
    <text evidence="4">The sequence shown here is derived from an EMBL/GenBank/DDBJ whole genome shotgun (WGS) entry which is preliminary data.</text>
</comment>
<dbReference type="Gene3D" id="2.30.30.190">
    <property type="entry name" value="CAP Gly-rich-like domain"/>
    <property type="match status" value="1"/>
</dbReference>
<feature type="compositionally biased region" description="Polar residues" evidence="2">
    <location>
        <begin position="34"/>
        <end position="43"/>
    </location>
</feature>
<feature type="compositionally biased region" description="Polar residues" evidence="2">
    <location>
        <begin position="11"/>
        <end position="27"/>
    </location>
</feature>
<feature type="compositionally biased region" description="Polar residues" evidence="2">
    <location>
        <begin position="260"/>
        <end position="273"/>
    </location>
</feature>
<evidence type="ECO:0000259" key="3">
    <source>
        <dbReference type="PROSITE" id="PS50245"/>
    </source>
</evidence>
<dbReference type="GO" id="GO:0005813">
    <property type="term" value="C:centrosome"/>
    <property type="evidence" value="ECO:0007669"/>
    <property type="project" value="InterPro"/>
</dbReference>
<feature type="region of interest" description="Disordered" evidence="2">
    <location>
        <begin position="513"/>
        <end position="536"/>
    </location>
</feature>
<evidence type="ECO:0000313" key="5">
    <source>
        <dbReference type="Proteomes" id="UP001148018"/>
    </source>
</evidence>
<dbReference type="AlphaFoldDB" id="A0A9Q0E393"/>
<feature type="compositionally biased region" description="Basic and acidic residues" evidence="2">
    <location>
        <begin position="413"/>
        <end position="422"/>
    </location>
</feature>
<feature type="compositionally biased region" description="Low complexity" evidence="2">
    <location>
        <begin position="398"/>
        <end position="409"/>
    </location>
</feature>
<name>A0A9Q0E393_9TELE</name>
<dbReference type="OrthoDB" id="306254at2759"/>
<accession>A0A9Q0E393</accession>
<feature type="region of interest" description="Disordered" evidence="2">
    <location>
        <begin position="904"/>
        <end position="933"/>
    </location>
</feature>
<feature type="region of interest" description="Disordered" evidence="2">
    <location>
        <begin position="643"/>
        <end position="681"/>
    </location>
</feature>